<dbReference type="CDD" id="cd16423">
    <property type="entry name" value="HAD_BPGM-like"/>
    <property type="match status" value="1"/>
</dbReference>
<dbReference type="AlphaFoldDB" id="A0A437K4L5"/>
<dbReference type="Pfam" id="PF13419">
    <property type="entry name" value="HAD_2"/>
    <property type="match status" value="1"/>
</dbReference>
<dbReference type="SFLD" id="SFLDS00003">
    <property type="entry name" value="Haloacid_Dehalogenase"/>
    <property type="match status" value="1"/>
</dbReference>
<dbReference type="SUPFAM" id="SSF56784">
    <property type="entry name" value="HAD-like"/>
    <property type="match status" value="1"/>
</dbReference>
<accession>A0A437K4L5</accession>
<dbReference type="NCBIfam" id="TIGR01549">
    <property type="entry name" value="HAD-SF-IA-v1"/>
    <property type="match status" value="1"/>
</dbReference>
<evidence type="ECO:0000256" key="1">
    <source>
        <dbReference type="ARBA" id="ARBA00006171"/>
    </source>
</evidence>
<dbReference type="InterPro" id="IPR023198">
    <property type="entry name" value="PGP-like_dom2"/>
</dbReference>
<dbReference type="Gene3D" id="1.10.150.240">
    <property type="entry name" value="Putative phosphatase, domain 2"/>
    <property type="match status" value="1"/>
</dbReference>
<protein>
    <submittedName>
        <fullName evidence="4">HAD family hydrolase</fullName>
    </submittedName>
</protein>
<evidence type="ECO:0000256" key="3">
    <source>
        <dbReference type="ARBA" id="ARBA00022801"/>
    </source>
</evidence>
<proteinExistence type="inferred from homology"/>
<dbReference type="RefSeq" id="WP_127741755.1">
    <property type="nucleotide sequence ID" value="NZ_CAJCKN010000013.1"/>
</dbReference>
<dbReference type="PANTHER" id="PTHR18901:SF38">
    <property type="entry name" value="PSEUDOURIDINE-5'-PHOSPHATASE"/>
    <property type="match status" value="1"/>
</dbReference>
<dbReference type="InterPro" id="IPR006439">
    <property type="entry name" value="HAD-SF_hydro_IA"/>
</dbReference>
<name>A0A437K4L5_9BACI</name>
<dbReference type="FunFam" id="3.40.50.1000:FF:000036">
    <property type="entry name" value="HAD family hydrolase"/>
    <property type="match status" value="1"/>
</dbReference>
<dbReference type="InterPro" id="IPR041492">
    <property type="entry name" value="HAD_2"/>
</dbReference>
<comment type="similarity">
    <text evidence="1">Belongs to the HAD-like hydrolase superfamily. CbbY/CbbZ/Gph/YieH family.</text>
</comment>
<evidence type="ECO:0000313" key="4">
    <source>
        <dbReference type="EMBL" id="RVT57613.1"/>
    </source>
</evidence>
<evidence type="ECO:0000256" key="2">
    <source>
        <dbReference type="ARBA" id="ARBA00022723"/>
    </source>
</evidence>
<dbReference type="Proteomes" id="UP000288024">
    <property type="component" value="Unassembled WGS sequence"/>
</dbReference>
<dbReference type="InterPro" id="IPR023214">
    <property type="entry name" value="HAD_sf"/>
</dbReference>
<dbReference type="PANTHER" id="PTHR18901">
    <property type="entry name" value="2-DEOXYGLUCOSE-6-PHOSPHATE PHOSPHATASE 2"/>
    <property type="match status" value="1"/>
</dbReference>
<dbReference type="GO" id="GO:0046872">
    <property type="term" value="F:metal ion binding"/>
    <property type="evidence" value="ECO:0007669"/>
    <property type="project" value="UniProtKB-KW"/>
</dbReference>
<organism evidence="4 5">
    <name type="scientific">Niallia taxi</name>
    <dbReference type="NCBI Taxonomy" id="2499688"/>
    <lineage>
        <taxon>Bacteria</taxon>
        <taxon>Bacillati</taxon>
        <taxon>Bacillota</taxon>
        <taxon>Bacilli</taxon>
        <taxon>Bacillales</taxon>
        <taxon>Bacillaceae</taxon>
        <taxon>Niallia</taxon>
    </lineage>
</organism>
<sequence length="224" mass="25085">MIKAIVFDFDGLTVDTEYALYESFCDILEMNPGNLPINEYAVHIGTDSSSLYNFILSQSNGLLTRDEIIEKSAVLHKAKLNKPIARDGIEDYLKAAKAQGLKIGLASSSYREWVEHFLIKLNILHYFDVIQTRDNVKKVKPDPELYENVVELLGVNPREAIAFEDSANGSKAALSAGLNCVIVPNKITEHLPFENYHLKLASMADKSLEEVIDSIEKTVKLLEK</sequence>
<dbReference type="NCBIfam" id="TIGR01509">
    <property type="entry name" value="HAD-SF-IA-v3"/>
    <property type="match status" value="1"/>
</dbReference>
<dbReference type="EMBL" id="RZTZ01000016">
    <property type="protein sequence ID" value="RVT57613.1"/>
    <property type="molecule type" value="Genomic_DNA"/>
</dbReference>
<dbReference type="SFLD" id="SFLDG01129">
    <property type="entry name" value="C1.5:_HAD__Beta-PGM__Phosphata"/>
    <property type="match status" value="1"/>
</dbReference>
<keyword evidence="5" id="KW-1185">Reference proteome</keyword>
<dbReference type="GO" id="GO:0016787">
    <property type="term" value="F:hydrolase activity"/>
    <property type="evidence" value="ECO:0007669"/>
    <property type="project" value="UniProtKB-KW"/>
</dbReference>
<comment type="caution">
    <text evidence="4">The sequence shown here is derived from an EMBL/GenBank/DDBJ whole genome shotgun (WGS) entry which is preliminary data.</text>
</comment>
<keyword evidence="2" id="KW-0479">Metal-binding</keyword>
<reference evidence="4 5" key="1">
    <citation type="submission" date="2019-01" db="EMBL/GenBank/DDBJ databases">
        <title>Bacillus sp. M5HDSG1-1, whole genome shotgun sequence.</title>
        <authorList>
            <person name="Tuo L."/>
        </authorList>
    </citation>
    <scope>NUCLEOTIDE SEQUENCE [LARGE SCALE GENOMIC DNA]</scope>
    <source>
        <strain evidence="4 5">M5HDSG1-1</strain>
    </source>
</reference>
<gene>
    <name evidence="4" type="ORF">EM808_24390</name>
</gene>
<dbReference type="Gene3D" id="3.40.50.1000">
    <property type="entry name" value="HAD superfamily/HAD-like"/>
    <property type="match status" value="1"/>
</dbReference>
<evidence type="ECO:0000313" key="5">
    <source>
        <dbReference type="Proteomes" id="UP000288024"/>
    </source>
</evidence>
<dbReference type="InterPro" id="IPR036412">
    <property type="entry name" value="HAD-like_sf"/>
</dbReference>
<keyword evidence="3 4" id="KW-0378">Hydrolase</keyword>